<dbReference type="Pfam" id="PF00096">
    <property type="entry name" value="zf-C2H2"/>
    <property type="match status" value="2"/>
</dbReference>
<feature type="region of interest" description="Disordered" evidence="4">
    <location>
        <begin position="167"/>
        <end position="190"/>
    </location>
</feature>
<dbReference type="PANTHER" id="PTHR16515:SF21">
    <property type="entry name" value="PR DOMAIN ZINC FINGER PROTEIN 13"/>
    <property type="match status" value="1"/>
</dbReference>
<dbReference type="AlphaFoldDB" id="A0AAN9BMC8"/>
<protein>
    <recommendedName>
        <fullName evidence="5">C2H2-type domain-containing protein</fullName>
    </recommendedName>
</protein>
<dbReference type="GO" id="GO:0008270">
    <property type="term" value="F:zinc ion binding"/>
    <property type="evidence" value="ECO:0007669"/>
    <property type="project" value="UniProtKB-KW"/>
</dbReference>
<keyword evidence="3" id="KW-0862">Zinc</keyword>
<reference evidence="6 7" key="1">
    <citation type="submission" date="2024-02" db="EMBL/GenBank/DDBJ databases">
        <title>Chromosome-scale genome assembly of the rough periwinkle Littorina saxatilis.</title>
        <authorList>
            <person name="De Jode A."/>
            <person name="Faria R."/>
            <person name="Formenti G."/>
            <person name="Sims Y."/>
            <person name="Smith T.P."/>
            <person name="Tracey A."/>
            <person name="Wood J.M.D."/>
            <person name="Zagrodzka Z.B."/>
            <person name="Johannesson K."/>
            <person name="Butlin R.K."/>
            <person name="Leder E.H."/>
        </authorList>
    </citation>
    <scope>NUCLEOTIDE SEQUENCE [LARGE SCALE GENOMIC DNA]</scope>
    <source>
        <strain evidence="6">Snail1</strain>
        <tissue evidence="6">Muscle</tissue>
    </source>
</reference>
<keyword evidence="3" id="KW-0863">Zinc-finger</keyword>
<dbReference type="InterPro" id="IPR013087">
    <property type="entry name" value="Znf_C2H2_type"/>
</dbReference>
<feature type="compositionally biased region" description="Acidic residues" evidence="4">
    <location>
        <begin position="719"/>
        <end position="737"/>
    </location>
</feature>
<dbReference type="InterPro" id="IPR001214">
    <property type="entry name" value="SET_dom"/>
</dbReference>
<feature type="compositionally biased region" description="Low complexity" evidence="4">
    <location>
        <begin position="290"/>
        <end position="303"/>
    </location>
</feature>
<dbReference type="InterPro" id="IPR050331">
    <property type="entry name" value="Zinc_finger"/>
</dbReference>
<dbReference type="SMART" id="SM00355">
    <property type="entry name" value="ZnF_C2H2"/>
    <property type="match status" value="4"/>
</dbReference>
<feature type="compositionally biased region" description="Low complexity" evidence="4">
    <location>
        <begin position="588"/>
        <end position="600"/>
    </location>
</feature>
<evidence type="ECO:0000256" key="4">
    <source>
        <dbReference type="SAM" id="MobiDB-lite"/>
    </source>
</evidence>
<keyword evidence="2" id="KW-0804">Transcription</keyword>
<dbReference type="FunFam" id="3.30.160.60:FF:000616">
    <property type="entry name" value="PR domain zinc finger protein 13"/>
    <property type="match status" value="1"/>
</dbReference>
<dbReference type="PROSITE" id="PS50157">
    <property type="entry name" value="ZINC_FINGER_C2H2_2"/>
    <property type="match status" value="3"/>
</dbReference>
<feature type="region of interest" description="Disordered" evidence="4">
    <location>
        <begin position="290"/>
        <end position="444"/>
    </location>
</feature>
<feature type="compositionally biased region" description="Low complexity" evidence="4">
    <location>
        <begin position="317"/>
        <end position="333"/>
    </location>
</feature>
<feature type="region of interest" description="Disordered" evidence="4">
    <location>
        <begin position="588"/>
        <end position="613"/>
    </location>
</feature>
<proteinExistence type="predicted"/>
<keyword evidence="7" id="KW-1185">Reference proteome</keyword>
<dbReference type="GO" id="GO:0005634">
    <property type="term" value="C:nucleus"/>
    <property type="evidence" value="ECO:0007669"/>
    <property type="project" value="TreeGrafter"/>
</dbReference>
<dbReference type="PANTHER" id="PTHR16515">
    <property type="entry name" value="PR DOMAIN ZINC FINGER PROTEIN"/>
    <property type="match status" value="1"/>
</dbReference>
<sequence length="753" mass="81998">MTTSSTGRQADDTLKSGESSSKPAKAYELFTFGEHFLRKSKSDDAHRIGDSAFKRVKVDDTLLLRQTVGTTENEDTLSKMTNADTLRKQPVDTLGTGRNSPKRAKVSPWRCSREGDVTVVAATDIPAHVTAGPYPGGLDFGARTSDHQPAGNVIKVAWRDGRIITADDNGDEDLGRKPRPQQANQDSADDQSRWMMALQPARDRLEQNVEVVTEAGRLVLHVLKRVRQGERLLLWYSDSLARAFGVPILTPAHIRGNQQYMCTACHTTFQYPNTLKAHILFKCDASTSSSTASHSPSLTSPSAFTVTSPTSPYRLIGSGPSAFRRSSASAQSPDSLRGSSSKTHDLFSASRRREWEQRALLSPDRTRSSDSSGRMASIPDRRAMTPDSSTDESSALNLSTRKPLCQSSSSGLHPALSIPGCHSAAHHSPPGLPRGGNTLPLPTGPQPIQIFNHIHPPGLPALPLPLEQHVALRLYYPWLASLPDPTNPAKLLCASVPTSAHAAAAAVLEEQRRHHLAGFHPPHSHHHLHHHHPQSVGGFMFPPHFLGPDPAEQQSLLMTSTGRDGGVLPTVPLTVSTGSSLANSMSVGGSLSGSYPGSSSKPRLPLMPVPSEKEGEPLDLLPPSFFANKSCKGHLCIYCGKLYSRKYGLKIHLRTHTGYKPLKCKVCLRPFGDPSNLNKHVRLHAEGDTPYRCDYCGKVLVRRRDLERHIRSRHPSESKDDDDVSTECVDSEVDVTSETESTADSGEQEIEVT</sequence>
<feature type="compositionally biased region" description="Polar residues" evidence="4">
    <location>
        <begin position="386"/>
        <end position="411"/>
    </location>
</feature>
<evidence type="ECO:0000259" key="5">
    <source>
        <dbReference type="PROSITE" id="PS50157"/>
    </source>
</evidence>
<gene>
    <name evidence="6" type="ORF">V1264_015751</name>
</gene>
<dbReference type="Gene3D" id="2.170.270.10">
    <property type="entry name" value="SET domain"/>
    <property type="match status" value="1"/>
</dbReference>
<feature type="region of interest" description="Disordered" evidence="4">
    <location>
        <begin position="1"/>
        <end position="21"/>
    </location>
</feature>
<accession>A0AAN9BMC8</accession>
<dbReference type="Gene3D" id="3.30.160.60">
    <property type="entry name" value="Classic Zinc Finger"/>
    <property type="match status" value="3"/>
</dbReference>
<feature type="region of interest" description="Disordered" evidence="4">
    <location>
        <begin position="72"/>
        <end position="110"/>
    </location>
</feature>
<dbReference type="Proteomes" id="UP001374579">
    <property type="component" value="Unassembled WGS sequence"/>
</dbReference>
<evidence type="ECO:0000313" key="7">
    <source>
        <dbReference type="Proteomes" id="UP001374579"/>
    </source>
</evidence>
<feature type="domain" description="C2H2-type" evidence="5">
    <location>
        <begin position="634"/>
        <end position="661"/>
    </location>
</feature>
<name>A0AAN9BMC8_9CAEN</name>
<evidence type="ECO:0000256" key="3">
    <source>
        <dbReference type="PROSITE-ProRule" id="PRU00042"/>
    </source>
</evidence>
<organism evidence="6 7">
    <name type="scientific">Littorina saxatilis</name>
    <dbReference type="NCBI Taxonomy" id="31220"/>
    <lineage>
        <taxon>Eukaryota</taxon>
        <taxon>Metazoa</taxon>
        <taxon>Spiralia</taxon>
        <taxon>Lophotrochozoa</taxon>
        <taxon>Mollusca</taxon>
        <taxon>Gastropoda</taxon>
        <taxon>Caenogastropoda</taxon>
        <taxon>Littorinimorpha</taxon>
        <taxon>Littorinoidea</taxon>
        <taxon>Littorinidae</taxon>
        <taxon>Littorina</taxon>
    </lineage>
</organism>
<evidence type="ECO:0000256" key="1">
    <source>
        <dbReference type="ARBA" id="ARBA00023015"/>
    </source>
</evidence>
<comment type="caution">
    <text evidence="6">The sequence shown here is derived from an EMBL/GenBank/DDBJ whole genome shotgun (WGS) entry which is preliminary data.</text>
</comment>
<dbReference type="InterPro" id="IPR046341">
    <property type="entry name" value="SET_dom_sf"/>
</dbReference>
<dbReference type="GO" id="GO:0010468">
    <property type="term" value="P:regulation of gene expression"/>
    <property type="evidence" value="ECO:0007669"/>
    <property type="project" value="TreeGrafter"/>
</dbReference>
<dbReference type="PROSITE" id="PS00028">
    <property type="entry name" value="ZINC_FINGER_C2H2_1"/>
    <property type="match status" value="3"/>
</dbReference>
<dbReference type="SUPFAM" id="SSF57667">
    <property type="entry name" value="beta-beta-alpha zinc fingers"/>
    <property type="match status" value="2"/>
</dbReference>
<feature type="domain" description="C2H2-type" evidence="5">
    <location>
        <begin position="662"/>
        <end position="689"/>
    </location>
</feature>
<keyword evidence="1" id="KW-0805">Transcription regulation</keyword>
<evidence type="ECO:0000313" key="6">
    <source>
        <dbReference type="EMBL" id="KAK7107925.1"/>
    </source>
</evidence>
<evidence type="ECO:0000256" key="2">
    <source>
        <dbReference type="ARBA" id="ARBA00023163"/>
    </source>
</evidence>
<keyword evidence="3" id="KW-0479">Metal-binding</keyword>
<feature type="domain" description="C2H2-type" evidence="5">
    <location>
        <begin position="691"/>
        <end position="719"/>
    </location>
</feature>
<dbReference type="Pfam" id="PF21549">
    <property type="entry name" value="PRDM2_PR"/>
    <property type="match status" value="1"/>
</dbReference>
<dbReference type="EMBL" id="JBAMIC010000004">
    <property type="protein sequence ID" value="KAK7107925.1"/>
    <property type="molecule type" value="Genomic_DNA"/>
</dbReference>
<dbReference type="InterPro" id="IPR036236">
    <property type="entry name" value="Znf_C2H2_sf"/>
</dbReference>
<feature type="region of interest" description="Disordered" evidence="4">
    <location>
        <begin position="711"/>
        <end position="753"/>
    </location>
</feature>